<feature type="domain" description="Guanylate kinase-like" evidence="11">
    <location>
        <begin position="2"/>
        <end position="206"/>
    </location>
</feature>
<dbReference type="RefSeq" id="WP_163052245.1">
    <property type="nucleotide sequence ID" value="NZ_AP019695.1"/>
</dbReference>
<dbReference type="InterPro" id="IPR027417">
    <property type="entry name" value="P-loop_NTPase"/>
</dbReference>
<sequence length="304" mass="36256">MEKIIIIVGPTAVGKTSLSVKLAKELQGEIISGDSMQVYKEMSIGTAKVKEEEKEGIPHHLVDCYSFDEEYNVKIFQEKAREEIKKMHEKGILPIICGGTGLYIKSMLYDYQFEDQKQDESFMRYLQSRSNDELWGLLNIIDPKSCETIHHNNRQRVVRALCMAHEGKKKSSIIEEQEHKPIYDAYIIGLTMDRDRLYERINKRVDIMMEEGLFEEIDHLQKQKENVWELQSFQGIGYKEWKDYFLHNESKEFCVEKIKKNSRNFAKRQYTWFNNQMDVHWYDVENQDFQQKLMEDVKKWLNRQ</sequence>
<comment type="cofactor">
    <cofactor evidence="1 10">
        <name>Mg(2+)</name>
        <dbReference type="ChEBI" id="CHEBI:18420"/>
    </cofactor>
</comment>
<dbReference type="SUPFAM" id="SSF52540">
    <property type="entry name" value="P-loop containing nucleoside triphosphate hydrolases"/>
    <property type="match status" value="2"/>
</dbReference>
<comment type="caution">
    <text evidence="10">Lacks conserved residue(s) required for the propagation of feature annotation.</text>
</comment>
<evidence type="ECO:0000259" key="11">
    <source>
        <dbReference type="PROSITE" id="PS50052"/>
    </source>
</evidence>
<dbReference type="KEGG" id="aarg:Aargi30884_21320"/>
<dbReference type="Proteomes" id="UP000464754">
    <property type="component" value="Chromosome"/>
</dbReference>
<evidence type="ECO:0000256" key="6">
    <source>
        <dbReference type="ARBA" id="ARBA00022741"/>
    </source>
</evidence>
<evidence type="ECO:0000256" key="2">
    <source>
        <dbReference type="ARBA" id="ARBA00003213"/>
    </source>
</evidence>
<keyword evidence="13" id="KW-1185">Reference proteome</keyword>
<comment type="similarity">
    <text evidence="3 10">Belongs to the IPP transferase family.</text>
</comment>
<evidence type="ECO:0000256" key="3">
    <source>
        <dbReference type="ARBA" id="ARBA00005842"/>
    </source>
</evidence>
<keyword evidence="7 10" id="KW-0067">ATP-binding</keyword>
<organism evidence="12 13">
    <name type="scientific">Amedibacterium intestinale</name>
    <dbReference type="NCBI Taxonomy" id="2583452"/>
    <lineage>
        <taxon>Bacteria</taxon>
        <taxon>Bacillati</taxon>
        <taxon>Bacillota</taxon>
        <taxon>Erysipelotrichia</taxon>
        <taxon>Erysipelotrichales</taxon>
        <taxon>Erysipelotrichaceae</taxon>
        <taxon>Amedibacterium</taxon>
    </lineage>
</organism>
<dbReference type="EMBL" id="AP019695">
    <property type="protein sequence ID" value="BBK23229.1"/>
    <property type="molecule type" value="Genomic_DNA"/>
</dbReference>
<evidence type="ECO:0000313" key="12">
    <source>
        <dbReference type="EMBL" id="BBK23229.1"/>
    </source>
</evidence>
<evidence type="ECO:0000256" key="7">
    <source>
        <dbReference type="ARBA" id="ARBA00022840"/>
    </source>
</evidence>
<dbReference type="Gene3D" id="3.40.50.300">
    <property type="entry name" value="P-loop containing nucleotide triphosphate hydrolases"/>
    <property type="match status" value="1"/>
</dbReference>
<evidence type="ECO:0000313" key="13">
    <source>
        <dbReference type="Proteomes" id="UP000464754"/>
    </source>
</evidence>
<accession>A0A6N4TKD9</accession>
<comment type="subunit">
    <text evidence="10">Monomer.</text>
</comment>
<feature type="site" description="Interaction with substrate tRNA" evidence="10">
    <location>
        <position position="100"/>
    </location>
</feature>
<dbReference type="PANTHER" id="PTHR11088">
    <property type="entry name" value="TRNA DIMETHYLALLYLTRANSFERASE"/>
    <property type="match status" value="1"/>
</dbReference>
<dbReference type="GO" id="GO:0052381">
    <property type="term" value="F:tRNA dimethylallyltransferase activity"/>
    <property type="evidence" value="ECO:0007669"/>
    <property type="project" value="UniProtKB-UniRule"/>
</dbReference>
<name>A0A6N4TKD9_9FIRM</name>
<evidence type="ECO:0000256" key="4">
    <source>
        <dbReference type="ARBA" id="ARBA00022679"/>
    </source>
</evidence>
<feature type="binding site" evidence="10">
    <location>
        <begin position="9"/>
        <end position="16"/>
    </location>
    <ligand>
        <name>ATP</name>
        <dbReference type="ChEBI" id="CHEBI:30616"/>
    </ligand>
</feature>
<feature type="site" description="Interaction with substrate tRNA" evidence="10">
    <location>
        <position position="124"/>
    </location>
</feature>
<evidence type="ECO:0000256" key="10">
    <source>
        <dbReference type="HAMAP-Rule" id="MF_00185"/>
    </source>
</evidence>
<gene>
    <name evidence="10 12" type="primary">miaA</name>
    <name evidence="12" type="ORF">Aargi30884_21320</name>
</gene>
<dbReference type="InterPro" id="IPR018022">
    <property type="entry name" value="IPT"/>
</dbReference>
<keyword evidence="4 10" id="KW-0808">Transferase</keyword>
<proteinExistence type="inferred from homology"/>
<keyword evidence="6 10" id="KW-0547">Nucleotide-binding</keyword>
<dbReference type="PANTHER" id="PTHR11088:SF60">
    <property type="entry name" value="TRNA DIMETHYLALLYLTRANSFERASE"/>
    <property type="match status" value="1"/>
</dbReference>
<keyword evidence="5 10" id="KW-0819">tRNA processing</keyword>
<dbReference type="InterPro" id="IPR039657">
    <property type="entry name" value="Dimethylallyltransferase"/>
</dbReference>
<dbReference type="PROSITE" id="PS50052">
    <property type="entry name" value="GUANYLATE_KINASE_2"/>
    <property type="match status" value="1"/>
</dbReference>
<dbReference type="Gene3D" id="1.10.20.140">
    <property type="match status" value="1"/>
</dbReference>
<dbReference type="GO" id="GO:0006400">
    <property type="term" value="P:tRNA modification"/>
    <property type="evidence" value="ECO:0007669"/>
    <property type="project" value="TreeGrafter"/>
</dbReference>
<feature type="binding site" evidence="10">
    <location>
        <begin position="11"/>
        <end position="16"/>
    </location>
    <ligand>
        <name>substrate</name>
    </ligand>
</feature>
<feature type="region of interest" description="Interaction with substrate tRNA" evidence="10">
    <location>
        <begin position="155"/>
        <end position="159"/>
    </location>
</feature>
<dbReference type="HAMAP" id="MF_00185">
    <property type="entry name" value="IPP_trans"/>
    <property type="match status" value="1"/>
</dbReference>
<feature type="region of interest" description="Interaction with substrate tRNA" evidence="10">
    <location>
        <begin position="34"/>
        <end position="37"/>
    </location>
</feature>
<dbReference type="AlphaFoldDB" id="A0A6N4TKD9"/>
<dbReference type="EC" id="2.5.1.75" evidence="10"/>
<reference evidence="13" key="1">
    <citation type="submission" date="2019-05" db="EMBL/GenBank/DDBJ databases">
        <title>Complete genome sequencing of Absiella argi strain JCM 30884.</title>
        <authorList>
            <person name="Sakamoto M."/>
            <person name="Murakami T."/>
            <person name="Mori H."/>
        </authorList>
    </citation>
    <scope>NUCLEOTIDE SEQUENCE [LARGE SCALE GENOMIC DNA]</scope>
    <source>
        <strain evidence="13">JCM 30884</strain>
    </source>
</reference>
<dbReference type="Pfam" id="PF01715">
    <property type="entry name" value="IPPT"/>
    <property type="match status" value="1"/>
</dbReference>
<evidence type="ECO:0000256" key="5">
    <source>
        <dbReference type="ARBA" id="ARBA00022694"/>
    </source>
</evidence>
<evidence type="ECO:0000256" key="8">
    <source>
        <dbReference type="ARBA" id="ARBA00022842"/>
    </source>
</evidence>
<evidence type="ECO:0000256" key="9">
    <source>
        <dbReference type="ARBA" id="ARBA00049563"/>
    </source>
</evidence>
<evidence type="ECO:0000256" key="1">
    <source>
        <dbReference type="ARBA" id="ARBA00001946"/>
    </source>
</evidence>
<comment type="catalytic activity">
    <reaction evidence="9 10">
        <text>adenosine(37) in tRNA + dimethylallyl diphosphate = N(6)-dimethylallyladenosine(37) in tRNA + diphosphate</text>
        <dbReference type="Rhea" id="RHEA:26482"/>
        <dbReference type="Rhea" id="RHEA-COMP:10162"/>
        <dbReference type="Rhea" id="RHEA-COMP:10375"/>
        <dbReference type="ChEBI" id="CHEBI:33019"/>
        <dbReference type="ChEBI" id="CHEBI:57623"/>
        <dbReference type="ChEBI" id="CHEBI:74411"/>
        <dbReference type="ChEBI" id="CHEBI:74415"/>
        <dbReference type="EC" id="2.5.1.75"/>
    </reaction>
</comment>
<protein>
    <recommendedName>
        <fullName evidence="10">tRNA dimethylallyltransferase</fullName>
        <ecNumber evidence="10">2.5.1.75</ecNumber>
    </recommendedName>
    <alternativeName>
        <fullName evidence="10">Dimethylallyl diphosphate:tRNA dimethylallyltransferase</fullName>
        <shortName evidence="10">DMAPP:tRNA dimethylallyltransferase</shortName>
        <shortName evidence="10">DMATase</shortName>
    </alternativeName>
    <alternativeName>
        <fullName evidence="10">Isopentenyl-diphosphate:tRNA isopentenyltransferase</fullName>
        <shortName evidence="10">IPP transferase</shortName>
        <shortName evidence="10">IPPT</shortName>
        <shortName evidence="10">IPTase</shortName>
    </alternativeName>
</protein>
<dbReference type="GO" id="GO:0005524">
    <property type="term" value="F:ATP binding"/>
    <property type="evidence" value="ECO:0007669"/>
    <property type="project" value="UniProtKB-UniRule"/>
</dbReference>
<keyword evidence="8 10" id="KW-0460">Magnesium</keyword>
<comment type="function">
    <text evidence="2 10">Catalyzes the transfer of a dimethylallyl group onto the adenine at position 37 in tRNAs that read codons beginning with uridine, leading to the formation of N6-(dimethylallyl)adenosine (i(6)A).</text>
</comment>
<dbReference type="InterPro" id="IPR008144">
    <property type="entry name" value="Guanylate_kin-like_dom"/>
</dbReference>
<dbReference type="NCBIfam" id="TIGR00174">
    <property type="entry name" value="miaA"/>
    <property type="match status" value="1"/>
</dbReference>